<feature type="transmembrane region" description="Helical" evidence="5">
    <location>
        <begin position="36"/>
        <end position="56"/>
    </location>
</feature>
<keyword evidence="7" id="KW-1185">Reference proteome</keyword>
<dbReference type="RefSeq" id="XP_003674852.1">
    <property type="nucleotide sequence ID" value="XM_003674804.1"/>
</dbReference>
<evidence type="ECO:0000313" key="6">
    <source>
        <dbReference type="EMBL" id="CCC68479.1"/>
    </source>
</evidence>
<feature type="transmembrane region" description="Helical" evidence="5">
    <location>
        <begin position="95"/>
        <end position="116"/>
    </location>
</feature>
<keyword evidence="3 5" id="KW-1133">Transmembrane helix</keyword>
<dbReference type="KEGG" id="ncs:NCAS_0B03950"/>
<organism evidence="6 7">
    <name type="scientific">Naumovozyma castellii</name>
    <name type="common">Yeast</name>
    <name type="synonym">Saccharomyces castellii</name>
    <dbReference type="NCBI Taxonomy" id="27288"/>
    <lineage>
        <taxon>Eukaryota</taxon>
        <taxon>Fungi</taxon>
        <taxon>Dikarya</taxon>
        <taxon>Ascomycota</taxon>
        <taxon>Saccharomycotina</taxon>
        <taxon>Saccharomycetes</taxon>
        <taxon>Saccharomycetales</taxon>
        <taxon>Saccharomycetaceae</taxon>
        <taxon>Naumovozyma</taxon>
    </lineage>
</organism>
<reference evidence="6 7" key="1">
    <citation type="journal article" date="2011" name="Proc. Natl. Acad. Sci. U.S.A.">
        <title>Evolutionary erosion of yeast sex chromosomes by mating-type switching accidents.</title>
        <authorList>
            <person name="Gordon J.L."/>
            <person name="Armisen D."/>
            <person name="Proux-Wera E."/>
            <person name="Oheigeartaigh S.S."/>
            <person name="Byrne K.P."/>
            <person name="Wolfe K.H."/>
        </authorList>
    </citation>
    <scope>NUCLEOTIDE SEQUENCE [LARGE SCALE GENOMIC DNA]</scope>
    <source>
        <strain evidence="7">ATCC 76901 / BCRC 22586 / CBS 4309 / NBRC 1992 / NRRL Y-12630</strain>
    </source>
</reference>
<evidence type="ECO:0000256" key="3">
    <source>
        <dbReference type="ARBA" id="ARBA00022989"/>
    </source>
</evidence>
<accession>G0V9Z4</accession>
<dbReference type="PANTHER" id="PTHR28128:SF1">
    <property type="entry name" value="GOLGI APPARATUS MEMBRANE PROTEIN TVP15"/>
    <property type="match status" value="1"/>
</dbReference>
<dbReference type="GO" id="GO:0000139">
    <property type="term" value="C:Golgi membrane"/>
    <property type="evidence" value="ECO:0007669"/>
    <property type="project" value="EnsemblFungi"/>
</dbReference>
<comment type="subcellular location">
    <subcellularLocation>
        <location evidence="1">Membrane</location>
        <topology evidence="1">Multi-pass membrane protein</topology>
    </subcellularLocation>
</comment>
<keyword evidence="4 5" id="KW-0472">Membrane</keyword>
<keyword evidence="2 5" id="KW-0812">Transmembrane</keyword>
<dbReference type="InterPro" id="IPR013714">
    <property type="entry name" value="Golgi_TVP15"/>
</dbReference>
<evidence type="ECO:0000313" key="7">
    <source>
        <dbReference type="Proteomes" id="UP000001640"/>
    </source>
</evidence>
<proteinExistence type="predicted"/>
<sequence>MSALPATAFKFGNILLGSTSTLAALSQLSYISSNFVAVPLALYALVLSIGTVYLEFKIPSNIFNFASFYFSFLGRGLTYILISILLSFGGALKKINMLLLFFYGLAHVAFQFTPFVEEPNNYRSAGSSISIGDDDNDDNDEVI</sequence>
<dbReference type="HOGENOM" id="CLU_120579_0_0_1"/>
<feature type="transmembrane region" description="Helical" evidence="5">
    <location>
        <begin position="68"/>
        <end position="89"/>
    </location>
</feature>
<dbReference type="GO" id="GO:0042802">
    <property type="term" value="F:identical protein binding"/>
    <property type="evidence" value="ECO:0007669"/>
    <property type="project" value="EnsemblFungi"/>
</dbReference>
<dbReference type="FunCoup" id="G0V9Z4">
    <property type="interactions" value="78"/>
</dbReference>
<dbReference type="PANTHER" id="PTHR28128">
    <property type="entry name" value="GOLGI APPARATUS MEMBRANE PROTEIN TVP15"/>
    <property type="match status" value="1"/>
</dbReference>
<dbReference type="OMA" id="MDYSDAF"/>
<dbReference type="GeneID" id="96902038"/>
<dbReference type="Pfam" id="PF08507">
    <property type="entry name" value="COPI_assoc"/>
    <property type="match status" value="1"/>
</dbReference>
<dbReference type="STRING" id="1064592.G0V9Z4"/>
<protein>
    <submittedName>
        <fullName evidence="6">Uncharacterized protein</fullName>
    </submittedName>
</protein>
<name>G0V9Z4_NAUCA</name>
<evidence type="ECO:0000256" key="4">
    <source>
        <dbReference type="ARBA" id="ARBA00023136"/>
    </source>
</evidence>
<dbReference type="eggNOG" id="ENOG502S5A7">
    <property type="taxonomic scope" value="Eukaryota"/>
</dbReference>
<dbReference type="Proteomes" id="UP000001640">
    <property type="component" value="Chromosome 2"/>
</dbReference>
<dbReference type="InParanoid" id="G0V9Z4"/>
<dbReference type="EMBL" id="HE576753">
    <property type="protein sequence ID" value="CCC68479.1"/>
    <property type="molecule type" value="Genomic_DNA"/>
</dbReference>
<dbReference type="GO" id="GO:0016192">
    <property type="term" value="P:vesicle-mediated transport"/>
    <property type="evidence" value="ECO:0007669"/>
    <property type="project" value="EnsemblFungi"/>
</dbReference>
<dbReference type="OrthoDB" id="423534at2759"/>
<gene>
    <name evidence="6" type="primary">NCAS0B03950</name>
    <name evidence="6" type="ordered locus">NCAS_0B03950</name>
</gene>
<evidence type="ECO:0000256" key="5">
    <source>
        <dbReference type="SAM" id="Phobius"/>
    </source>
</evidence>
<evidence type="ECO:0000256" key="1">
    <source>
        <dbReference type="ARBA" id="ARBA00004141"/>
    </source>
</evidence>
<dbReference type="AlphaFoldDB" id="G0V9Z4"/>
<evidence type="ECO:0000256" key="2">
    <source>
        <dbReference type="ARBA" id="ARBA00022692"/>
    </source>
</evidence>
<reference key="2">
    <citation type="submission" date="2011-08" db="EMBL/GenBank/DDBJ databases">
        <title>Genome sequence of Naumovozyma castellii.</title>
        <authorList>
            <person name="Gordon J.L."/>
            <person name="Armisen D."/>
            <person name="Proux-Wera E."/>
            <person name="OhEigeartaigh S.S."/>
            <person name="Byrne K.P."/>
            <person name="Wolfe K.H."/>
        </authorList>
    </citation>
    <scope>NUCLEOTIDE SEQUENCE</scope>
    <source>
        <strain>Type strain:CBS 4309</strain>
    </source>
</reference>